<comment type="caution">
    <text evidence="4">The sequence shown here is derived from an EMBL/GenBank/DDBJ whole genome shotgun (WGS) entry which is preliminary data.</text>
</comment>
<feature type="domain" description="CCHC-type" evidence="3">
    <location>
        <begin position="253"/>
        <end position="268"/>
    </location>
</feature>
<dbReference type="SUPFAM" id="SSF57756">
    <property type="entry name" value="Retrovirus zinc finger-like domains"/>
    <property type="match status" value="3"/>
</dbReference>
<feature type="domain" description="CCHC-type" evidence="3">
    <location>
        <begin position="212"/>
        <end position="227"/>
    </location>
</feature>
<reference evidence="4 5" key="1">
    <citation type="submission" date="2022-01" db="EMBL/GenBank/DDBJ databases">
        <authorList>
            <person name="Xiong W."/>
            <person name="Schranz E."/>
        </authorList>
    </citation>
    <scope>NUCLEOTIDE SEQUENCE [LARGE SCALE GENOMIC DNA]</scope>
</reference>
<feature type="region of interest" description="Disordered" evidence="2">
    <location>
        <begin position="1"/>
        <end position="38"/>
    </location>
</feature>
<dbReference type="PROSITE" id="PS50158">
    <property type="entry name" value="ZF_CCHC"/>
    <property type="match status" value="4"/>
</dbReference>
<gene>
    <name evidence="4" type="ORF">LVIROSA_LOCUS22547</name>
</gene>
<feature type="compositionally biased region" description="Polar residues" evidence="2">
    <location>
        <begin position="126"/>
        <end position="138"/>
    </location>
</feature>
<feature type="domain" description="CCHC-type" evidence="3">
    <location>
        <begin position="362"/>
        <end position="375"/>
    </location>
</feature>
<evidence type="ECO:0000256" key="2">
    <source>
        <dbReference type="SAM" id="MobiDB-lite"/>
    </source>
</evidence>
<dbReference type="EMBL" id="CAKMRJ010004445">
    <property type="protein sequence ID" value="CAH1436157.1"/>
    <property type="molecule type" value="Genomic_DNA"/>
</dbReference>
<keyword evidence="1" id="KW-0863">Zinc-finger</keyword>
<proteinExistence type="predicted"/>
<keyword evidence="1" id="KW-0862">Zinc</keyword>
<feature type="region of interest" description="Disordered" evidence="2">
    <location>
        <begin position="376"/>
        <end position="544"/>
    </location>
</feature>
<accession>A0AAU9NEA4</accession>
<sequence length="554" mass="61577">MGKSPRKKPRLPKANPKADEGPKSDPASIILSSDDEADDDLSLKIVEKAMLRACGNDTNTNPSSSSKPEEITTEVKKIIRKRKEKMGARDNAVEDPKSDSAPIFLSSNDDADNDLSLKAVEKEMLSNETNTNPSASSSKPEENLTEMKKKRKKRKERKKEKMEDNAVEDVEPKDSDVTLETNPAEKSDNIVLRKLLRGPRYFDPPDNNWGNCYNCGEGGHISANCTSARRKKPCFVCGSFDHNVKQCNKGKDCFICKKGGHRAKDCPEKSIGGYQNAKICLKCGDSGHEMFSCKSAYSPDDLKEIQCYVCKCFGHLCCVNNRNGGPREVSCYRCGQLGHNGWECARVHAETTSNGTGTPSSCYKCGREGHLARKCTTTSTKKEKRKNEYSSPRKSQSHSRDNHVGARSVSHDLGNPRKKNKTQFGQSTSSHSQLNNNKRRSSSNSNSNSRGGWTTEDPGEWGSPPPPKFQDRYKSNDRSHTYNNNNNGSGSGSGYNSGYHSNSNSNSNSHGRKLHYETSNGSYHHQHTHSHRYSASRFGNSSNLGKRDYNTWDY</sequence>
<dbReference type="InterPro" id="IPR001878">
    <property type="entry name" value="Znf_CCHC"/>
</dbReference>
<dbReference type="GO" id="GO:0003676">
    <property type="term" value="F:nucleic acid binding"/>
    <property type="evidence" value="ECO:0007669"/>
    <property type="project" value="InterPro"/>
</dbReference>
<evidence type="ECO:0000313" key="5">
    <source>
        <dbReference type="Proteomes" id="UP001157418"/>
    </source>
</evidence>
<evidence type="ECO:0000256" key="1">
    <source>
        <dbReference type="PROSITE-ProRule" id="PRU00047"/>
    </source>
</evidence>
<feature type="compositionally biased region" description="Polar residues" evidence="2">
    <location>
        <begin position="56"/>
        <end position="66"/>
    </location>
</feature>
<keyword evidence="1" id="KW-0479">Metal-binding</keyword>
<evidence type="ECO:0000313" key="4">
    <source>
        <dbReference type="EMBL" id="CAH1436157.1"/>
    </source>
</evidence>
<organism evidence="4 5">
    <name type="scientific">Lactuca virosa</name>
    <dbReference type="NCBI Taxonomy" id="75947"/>
    <lineage>
        <taxon>Eukaryota</taxon>
        <taxon>Viridiplantae</taxon>
        <taxon>Streptophyta</taxon>
        <taxon>Embryophyta</taxon>
        <taxon>Tracheophyta</taxon>
        <taxon>Spermatophyta</taxon>
        <taxon>Magnoliopsida</taxon>
        <taxon>eudicotyledons</taxon>
        <taxon>Gunneridae</taxon>
        <taxon>Pentapetalae</taxon>
        <taxon>asterids</taxon>
        <taxon>campanulids</taxon>
        <taxon>Asterales</taxon>
        <taxon>Asteraceae</taxon>
        <taxon>Cichorioideae</taxon>
        <taxon>Cichorieae</taxon>
        <taxon>Lactucinae</taxon>
        <taxon>Lactuca</taxon>
    </lineage>
</organism>
<feature type="compositionally biased region" description="Low complexity" evidence="2">
    <location>
        <begin position="496"/>
        <end position="509"/>
    </location>
</feature>
<dbReference type="PANTHER" id="PTHR46978:SF9">
    <property type="entry name" value="TRANSCRIPTION FACTOR INTERACTOR AND REGULATOR CCHC(ZN) FAMILY"/>
    <property type="match status" value="1"/>
</dbReference>
<feature type="compositionally biased region" description="Basic and acidic residues" evidence="2">
    <location>
        <begin position="85"/>
        <end position="98"/>
    </location>
</feature>
<feature type="domain" description="CCHC-type" evidence="3">
    <location>
        <begin position="331"/>
        <end position="344"/>
    </location>
</feature>
<protein>
    <recommendedName>
        <fullName evidence="3">CCHC-type domain-containing protein</fullName>
    </recommendedName>
</protein>
<dbReference type="AlphaFoldDB" id="A0AAU9NEA4"/>
<feature type="compositionally biased region" description="Basic residues" evidence="2">
    <location>
        <begin position="1"/>
        <end position="11"/>
    </location>
</feature>
<feature type="compositionally biased region" description="Basic and acidic residues" evidence="2">
    <location>
        <begin position="469"/>
        <end position="480"/>
    </location>
</feature>
<feature type="compositionally biased region" description="Basic residues" evidence="2">
    <location>
        <begin position="148"/>
        <end position="158"/>
    </location>
</feature>
<dbReference type="Pfam" id="PF00098">
    <property type="entry name" value="zf-CCHC"/>
    <property type="match status" value="3"/>
</dbReference>
<dbReference type="PANTHER" id="PTHR46978">
    <property type="entry name" value="ZINC KNUCKLE (CCHC-TYPE) FAMILY PROTEIN"/>
    <property type="match status" value="1"/>
</dbReference>
<dbReference type="Proteomes" id="UP001157418">
    <property type="component" value="Unassembled WGS sequence"/>
</dbReference>
<feature type="compositionally biased region" description="Basic residues" evidence="2">
    <location>
        <begin position="524"/>
        <end position="534"/>
    </location>
</feature>
<dbReference type="InterPro" id="IPR036875">
    <property type="entry name" value="Znf_CCHC_sf"/>
</dbReference>
<name>A0AAU9NEA4_9ASTR</name>
<dbReference type="GO" id="GO:0008270">
    <property type="term" value="F:zinc ion binding"/>
    <property type="evidence" value="ECO:0007669"/>
    <property type="project" value="UniProtKB-KW"/>
</dbReference>
<feature type="compositionally biased region" description="Basic and acidic residues" evidence="2">
    <location>
        <begin position="159"/>
        <end position="176"/>
    </location>
</feature>
<feature type="region of interest" description="Disordered" evidence="2">
    <location>
        <begin position="53"/>
        <end position="181"/>
    </location>
</feature>
<feature type="compositionally biased region" description="Polar residues" evidence="2">
    <location>
        <begin position="422"/>
        <end position="434"/>
    </location>
</feature>
<dbReference type="Gene3D" id="4.10.60.10">
    <property type="entry name" value="Zinc finger, CCHC-type"/>
    <property type="match status" value="3"/>
</dbReference>
<keyword evidence="5" id="KW-1185">Reference proteome</keyword>
<feature type="compositionally biased region" description="Basic and acidic residues" evidence="2">
    <location>
        <begin position="67"/>
        <end position="77"/>
    </location>
</feature>
<dbReference type="SMART" id="SM00343">
    <property type="entry name" value="ZnF_C2HC"/>
    <property type="match status" value="6"/>
</dbReference>
<evidence type="ECO:0000259" key="3">
    <source>
        <dbReference type="PROSITE" id="PS50158"/>
    </source>
</evidence>